<evidence type="ECO:0000256" key="1">
    <source>
        <dbReference type="ARBA" id="ARBA00023015"/>
    </source>
</evidence>
<dbReference type="SMART" id="SM00347">
    <property type="entry name" value="HTH_MARR"/>
    <property type="match status" value="1"/>
</dbReference>
<evidence type="ECO:0000256" key="2">
    <source>
        <dbReference type="ARBA" id="ARBA00023125"/>
    </source>
</evidence>
<accession>A0ABQ1EF85</accession>
<evidence type="ECO:0000313" key="6">
    <source>
        <dbReference type="EMBL" id="GFZ33432.1"/>
    </source>
</evidence>
<feature type="region of interest" description="Disordered" evidence="4">
    <location>
        <begin position="159"/>
        <end position="181"/>
    </location>
</feature>
<dbReference type="PRINTS" id="PR00598">
    <property type="entry name" value="HTHMARR"/>
</dbReference>
<evidence type="ECO:0000256" key="3">
    <source>
        <dbReference type="ARBA" id="ARBA00023163"/>
    </source>
</evidence>
<organism evidence="6 7">
    <name type="scientific">Clostridium zeae</name>
    <dbReference type="NCBI Taxonomy" id="2759022"/>
    <lineage>
        <taxon>Bacteria</taxon>
        <taxon>Bacillati</taxon>
        <taxon>Bacillota</taxon>
        <taxon>Clostridia</taxon>
        <taxon>Eubacteriales</taxon>
        <taxon>Clostridiaceae</taxon>
        <taxon>Clostridium</taxon>
    </lineage>
</organism>
<dbReference type="InterPro" id="IPR036390">
    <property type="entry name" value="WH_DNA-bd_sf"/>
</dbReference>
<dbReference type="Gene3D" id="1.10.10.10">
    <property type="entry name" value="Winged helix-like DNA-binding domain superfamily/Winged helix DNA-binding domain"/>
    <property type="match status" value="1"/>
</dbReference>
<dbReference type="PANTHER" id="PTHR42756:SF1">
    <property type="entry name" value="TRANSCRIPTIONAL REPRESSOR OF EMRAB OPERON"/>
    <property type="match status" value="1"/>
</dbReference>
<dbReference type="Proteomes" id="UP000663802">
    <property type="component" value="Unassembled WGS sequence"/>
</dbReference>
<comment type="caution">
    <text evidence="6">The sequence shown here is derived from an EMBL/GenBank/DDBJ whole genome shotgun (WGS) entry which is preliminary data.</text>
</comment>
<protein>
    <recommendedName>
        <fullName evidence="5">HTH marR-type domain-containing protein</fullName>
    </recommendedName>
</protein>
<name>A0ABQ1EF85_9CLOT</name>
<reference evidence="6 7" key="1">
    <citation type="journal article" date="2021" name="Int. J. Syst. Evol. Microbiol.">
        <title>Clostridium zeae sp. nov., isolated from corn silage.</title>
        <authorList>
            <person name="Kobayashi H."/>
            <person name="Tanizawa Y."/>
            <person name="Yagura M."/>
            <person name="Sakamoto M."/>
            <person name="Ohkuma M."/>
            <person name="Tohno M."/>
        </authorList>
    </citation>
    <scope>NUCLEOTIDE SEQUENCE [LARGE SCALE GENOMIC DNA]</scope>
    <source>
        <strain evidence="6 7">CSC2</strain>
    </source>
</reference>
<sequence>MYNITSEKLLQQINYFTNLVNRQQHNSNSKDNEIMVSRAQGHLLGLLLMKDGLTQKELSSQLQIRPASLGELVDKLQQNGYVERRVNEKDKRVSNVYLTDHGRKSANEVMQARMQLVDNIFSGLSEQEMEQLSSLMSKLINSIEQSSGENIEELRKEHHGIRGEKGFPGGADFFRNHQRER</sequence>
<evidence type="ECO:0000259" key="5">
    <source>
        <dbReference type="PROSITE" id="PS50995"/>
    </source>
</evidence>
<dbReference type="PROSITE" id="PS50995">
    <property type="entry name" value="HTH_MARR_2"/>
    <property type="match status" value="1"/>
</dbReference>
<dbReference type="InterPro" id="IPR000835">
    <property type="entry name" value="HTH_MarR-typ"/>
</dbReference>
<keyword evidence="3" id="KW-0804">Transcription</keyword>
<dbReference type="InterPro" id="IPR036388">
    <property type="entry name" value="WH-like_DNA-bd_sf"/>
</dbReference>
<dbReference type="SUPFAM" id="SSF46785">
    <property type="entry name" value="Winged helix' DNA-binding domain"/>
    <property type="match status" value="1"/>
</dbReference>
<dbReference type="Pfam" id="PF01047">
    <property type="entry name" value="MarR"/>
    <property type="match status" value="1"/>
</dbReference>
<dbReference type="PANTHER" id="PTHR42756">
    <property type="entry name" value="TRANSCRIPTIONAL REGULATOR, MARR"/>
    <property type="match status" value="1"/>
</dbReference>
<evidence type="ECO:0000256" key="4">
    <source>
        <dbReference type="SAM" id="MobiDB-lite"/>
    </source>
</evidence>
<gene>
    <name evidence="6" type="ORF">CSC2_39580</name>
</gene>
<dbReference type="EMBL" id="BMBA01000005">
    <property type="protein sequence ID" value="GFZ33432.1"/>
    <property type="molecule type" value="Genomic_DNA"/>
</dbReference>
<keyword evidence="7" id="KW-1185">Reference proteome</keyword>
<evidence type="ECO:0000313" key="7">
    <source>
        <dbReference type="Proteomes" id="UP000663802"/>
    </source>
</evidence>
<feature type="domain" description="HTH marR-type" evidence="5">
    <location>
        <begin position="6"/>
        <end position="141"/>
    </location>
</feature>
<keyword evidence="2" id="KW-0238">DNA-binding</keyword>
<keyword evidence="1" id="KW-0805">Transcription regulation</keyword>
<proteinExistence type="predicted"/>